<keyword evidence="2" id="KW-1185">Reference proteome</keyword>
<proteinExistence type="predicted"/>
<evidence type="ECO:0000313" key="1">
    <source>
        <dbReference type="EMBL" id="GHA32779.1"/>
    </source>
</evidence>
<gene>
    <name evidence="1" type="ORF">GCM10007103_12780</name>
</gene>
<dbReference type="RefSeq" id="WP_189603892.1">
    <property type="nucleotide sequence ID" value="NZ_BMXB01000003.1"/>
</dbReference>
<accession>A0A918VXV6</accession>
<evidence type="ECO:0000313" key="2">
    <source>
        <dbReference type="Proteomes" id="UP000610456"/>
    </source>
</evidence>
<name>A0A918VXV6_9FLAO</name>
<evidence type="ECO:0008006" key="3">
    <source>
        <dbReference type="Google" id="ProtNLM"/>
    </source>
</evidence>
<protein>
    <recommendedName>
        <fullName evidence="3">Conjugative transposon protein TraO</fullName>
    </recommendedName>
</protein>
<sequence length="168" mass="19119">MKPSLHILTIFIILIPLLCQGQYFNRAEKPSFFFVGTELDPRNAIYGSPVNEPAFDGVLNMGYRNHGFQVQASYENFNAIKFSSYGFQMGHVFNHEGNFNYALLGGLSMIERHVSWLQKVLFGSASISGQMEYHCFSRFYFSLRAEGRYRGDLEKFKPSGYAGIGLKI</sequence>
<comment type="caution">
    <text evidence="1">The sequence shown here is derived from an EMBL/GenBank/DDBJ whole genome shotgun (WGS) entry which is preliminary data.</text>
</comment>
<dbReference type="Proteomes" id="UP000610456">
    <property type="component" value="Unassembled WGS sequence"/>
</dbReference>
<dbReference type="EMBL" id="BMXB01000003">
    <property type="protein sequence ID" value="GHA32779.1"/>
    <property type="molecule type" value="Genomic_DNA"/>
</dbReference>
<dbReference type="AlphaFoldDB" id="A0A918VXV6"/>
<reference evidence="1" key="1">
    <citation type="journal article" date="2014" name="Int. J. Syst. Evol. Microbiol.">
        <title>Complete genome sequence of Corynebacterium casei LMG S-19264T (=DSM 44701T), isolated from a smear-ripened cheese.</title>
        <authorList>
            <consortium name="US DOE Joint Genome Institute (JGI-PGF)"/>
            <person name="Walter F."/>
            <person name="Albersmeier A."/>
            <person name="Kalinowski J."/>
            <person name="Ruckert C."/>
        </authorList>
    </citation>
    <scope>NUCLEOTIDE SEQUENCE</scope>
    <source>
        <strain evidence="1">KCTC 12719</strain>
    </source>
</reference>
<organism evidence="1 2">
    <name type="scientific">Salinimicrobium marinum</name>
    <dbReference type="NCBI Taxonomy" id="680283"/>
    <lineage>
        <taxon>Bacteria</taxon>
        <taxon>Pseudomonadati</taxon>
        <taxon>Bacteroidota</taxon>
        <taxon>Flavobacteriia</taxon>
        <taxon>Flavobacteriales</taxon>
        <taxon>Flavobacteriaceae</taxon>
        <taxon>Salinimicrobium</taxon>
    </lineage>
</organism>
<reference evidence="1" key="2">
    <citation type="submission" date="2020-09" db="EMBL/GenBank/DDBJ databases">
        <authorList>
            <person name="Sun Q."/>
            <person name="Kim S."/>
        </authorList>
    </citation>
    <scope>NUCLEOTIDE SEQUENCE</scope>
    <source>
        <strain evidence="1">KCTC 12719</strain>
    </source>
</reference>